<keyword evidence="2" id="KW-0805">Transcription regulation</keyword>
<dbReference type="InterPro" id="IPR000847">
    <property type="entry name" value="LysR_HTH_N"/>
</dbReference>
<dbReference type="PANTHER" id="PTHR30346:SF10">
    <property type="entry name" value="TRANSCRIPTIONAL REGULATOR OF OXIDATIVE STRESS OXYR"/>
    <property type="match status" value="1"/>
</dbReference>
<protein>
    <submittedName>
        <fullName evidence="6">Hydrogen peroxide-inducible genes activator</fullName>
    </submittedName>
</protein>
<evidence type="ECO:0000313" key="6">
    <source>
        <dbReference type="EMBL" id="MDC7677059.1"/>
    </source>
</evidence>
<keyword evidence="4" id="KW-0804">Transcription</keyword>
<evidence type="ECO:0000256" key="1">
    <source>
        <dbReference type="ARBA" id="ARBA00009437"/>
    </source>
</evidence>
<proteinExistence type="inferred from homology"/>
<dbReference type="InterPro" id="IPR036390">
    <property type="entry name" value="WH_DNA-bd_sf"/>
</dbReference>
<dbReference type="PROSITE" id="PS50931">
    <property type="entry name" value="HTH_LYSR"/>
    <property type="match status" value="1"/>
</dbReference>
<dbReference type="InterPro" id="IPR005119">
    <property type="entry name" value="LysR_subst-bd"/>
</dbReference>
<evidence type="ECO:0000259" key="5">
    <source>
        <dbReference type="PROSITE" id="PS50931"/>
    </source>
</evidence>
<evidence type="ECO:0000313" key="7">
    <source>
        <dbReference type="Proteomes" id="UP001218579"/>
    </source>
</evidence>
<reference evidence="6 7" key="1">
    <citation type="submission" date="2023-01" db="EMBL/GenBank/DDBJ databases">
        <title>Novel species of the genus Asticcacaulis isolated from rivers.</title>
        <authorList>
            <person name="Lu H."/>
        </authorList>
    </citation>
    <scope>NUCLEOTIDE SEQUENCE [LARGE SCALE GENOMIC DNA]</scope>
    <source>
        <strain evidence="6 7">LKC15W</strain>
    </source>
</reference>
<evidence type="ECO:0000256" key="2">
    <source>
        <dbReference type="ARBA" id="ARBA00023015"/>
    </source>
</evidence>
<dbReference type="Pfam" id="PF00126">
    <property type="entry name" value="HTH_1"/>
    <property type="match status" value="1"/>
</dbReference>
<dbReference type="PANTHER" id="PTHR30346">
    <property type="entry name" value="TRANSCRIPTIONAL DUAL REGULATOR HCAR-RELATED"/>
    <property type="match status" value="1"/>
</dbReference>
<dbReference type="EMBL" id="JAQQKV010000002">
    <property type="protein sequence ID" value="MDC7677059.1"/>
    <property type="molecule type" value="Genomic_DNA"/>
</dbReference>
<dbReference type="RefSeq" id="WP_272745366.1">
    <property type="nucleotide sequence ID" value="NZ_JAQQKV010000002.1"/>
</dbReference>
<dbReference type="Gene3D" id="1.10.10.10">
    <property type="entry name" value="Winged helix-like DNA-binding domain superfamily/Winged helix DNA-binding domain"/>
    <property type="match status" value="1"/>
</dbReference>
<sequence length="302" mass="32159">MLPTLRQLQYLKLLAHHQSFMAASEAAHVSQPALSSGIAELEKILGARLVDRARGQVILTKVGEETLKRAEDILARAEDLVEAAQAANHPLSGRFRLGVIPTVAPYLLPKALIRLRQDFPHLKLFLREDQTARLISALKSGSLDAAIIALPYDLGGLDHAFICKDAIVAATPCDHPLARGSSISPDDLKHEELILLEDGHCLRDHALGACQWSGASVDMTGPQTLAGGFAATSLNTLVQMVGSGLGVSLLPAMAVEAGLVGSSEVSIRPLASDKAFRDIVVIWRAGSSRAAEARLLAKTLQT</sequence>
<dbReference type="Pfam" id="PF03466">
    <property type="entry name" value="LysR_substrate"/>
    <property type="match status" value="1"/>
</dbReference>
<dbReference type="InterPro" id="IPR036388">
    <property type="entry name" value="WH-like_DNA-bd_sf"/>
</dbReference>
<feature type="domain" description="HTH lysR-type" evidence="5">
    <location>
        <begin position="3"/>
        <end position="60"/>
    </location>
</feature>
<gene>
    <name evidence="6" type="ORF">PQU98_13020</name>
</gene>
<accession>A0ABT5HLE2</accession>
<comment type="similarity">
    <text evidence="1">Belongs to the LysR transcriptional regulatory family.</text>
</comment>
<evidence type="ECO:0000256" key="3">
    <source>
        <dbReference type="ARBA" id="ARBA00023125"/>
    </source>
</evidence>
<dbReference type="Gene3D" id="3.40.190.10">
    <property type="entry name" value="Periplasmic binding protein-like II"/>
    <property type="match status" value="2"/>
</dbReference>
<organism evidence="6 7">
    <name type="scientific">Asticcacaulis machinosus</name>
    <dbReference type="NCBI Taxonomy" id="2984211"/>
    <lineage>
        <taxon>Bacteria</taxon>
        <taxon>Pseudomonadati</taxon>
        <taxon>Pseudomonadota</taxon>
        <taxon>Alphaproteobacteria</taxon>
        <taxon>Caulobacterales</taxon>
        <taxon>Caulobacteraceae</taxon>
        <taxon>Asticcacaulis</taxon>
    </lineage>
</organism>
<dbReference type="CDD" id="cd08411">
    <property type="entry name" value="PBP2_OxyR"/>
    <property type="match status" value="1"/>
</dbReference>
<comment type="caution">
    <text evidence="6">The sequence shown here is derived from an EMBL/GenBank/DDBJ whole genome shotgun (WGS) entry which is preliminary data.</text>
</comment>
<keyword evidence="7" id="KW-1185">Reference proteome</keyword>
<keyword evidence="3" id="KW-0238">DNA-binding</keyword>
<dbReference type="SUPFAM" id="SSF53850">
    <property type="entry name" value="Periplasmic binding protein-like II"/>
    <property type="match status" value="1"/>
</dbReference>
<evidence type="ECO:0000256" key="4">
    <source>
        <dbReference type="ARBA" id="ARBA00023163"/>
    </source>
</evidence>
<name>A0ABT5HLE2_9CAUL</name>
<dbReference type="Proteomes" id="UP001218579">
    <property type="component" value="Unassembled WGS sequence"/>
</dbReference>
<dbReference type="SUPFAM" id="SSF46785">
    <property type="entry name" value="Winged helix' DNA-binding domain"/>
    <property type="match status" value="1"/>
</dbReference>
<dbReference type="PRINTS" id="PR00039">
    <property type="entry name" value="HTHLYSR"/>
</dbReference>